<accession>A0AAW9RWU7</accession>
<dbReference type="Gene3D" id="2.60.40.10">
    <property type="entry name" value="Immunoglobulins"/>
    <property type="match status" value="1"/>
</dbReference>
<dbReference type="EMBL" id="JBDKWZ010000008">
    <property type="protein sequence ID" value="MEN7549372.1"/>
    <property type="molecule type" value="Genomic_DNA"/>
</dbReference>
<evidence type="ECO:0000259" key="2">
    <source>
        <dbReference type="Pfam" id="PF17116"/>
    </source>
</evidence>
<organism evidence="3 4">
    <name type="scientific">Rapidithrix thailandica</name>
    <dbReference type="NCBI Taxonomy" id="413964"/>
    <lineage>
        <taxon>Bacteria</taxon>
        <taxon>Pseudomonadati</taxon>
        <taxon>Bacteroidota</taxon>
        <taxon>Cytophagia</taxon>
        <taxon>Cytophagales</taxon>
        <taxon>Flammeovirgaceae</taxon>
        <taxon>Rapidithrix</taxon>
    </lineage>
</organism>
<gene>
    <name evidence="3" type="ORF">AAG747_15720</name>
</gene>
<feature type="domain" description="Type 9 secretion system plug protein N-terminal" evidence="2">
    <location>
        <begin position="51"/>
        <end position="177"/>
    </location>
</feature>
<dbReference type="Pfam" id="PF17116">
    <property type="entry name" value="T9SS_plug_1st"/>
    <property type="match status" value="1"/>
</dbReference>
<feature type="signal peptide" evidence="1">
    <location>
        <begin position="1"/>
        <end position="22"/>
    </location>
</feature>
<dbReference type="InterPro" id="IPR013783">
    <property type="entry name" value="Ig-like_fold"/>
</dbReference>
<keyword evidence="1" id="KW-0732">Signal</keyword>
<keyword evidence="4" id="KW-1185">Reference proteome</keyword>
<feature type="chain" id="PRO_5043645479" evidence="1">
    <location>
        <begin position="23"/>
        <end position="443"/>
    </location>
</feature>
<protein>
    <submittedName>
        <fullName evidence="3">DUF5103 domain-containing protein</fullName>
    </submittedName>
</protein>
<dbReference type="RefSeq" id="WP_346822148.1">
    <property type="nucleotide sequence ID" value="NZ_JBDKWZ010000008.1"/>
</dbReference>
<sequence length="443" mass="52481">MKIKQHLLFFALLFLSPSLLYSQQPEWALNQAEYFQQKSLLTQNFVYEPGIKTVMLYPRLSGTPKDILQAPVVPVYQSDRLVLEFDEFGDDADYYRAKILHCNHDWSISNQQAIEYLTEYNEFSLDDFAFSINAKVPYVHFRFQLPKVKLSGNYLLVIYREGDESDLIITRRFMVFEEQVSVSGSVQEGLGNEGFRRKQKVDILVNYKDFQLINPKENIKLTIRQNYRWDNAIYNLPPLYVKEFQKQLDFQYFNDENTFDGGNEFRVFDFRSFTNTGINIQKVDQIGNANRVYLHEDKSLEGRVYNQRQHMEEFNGAYYIDHYESRDGARESDYAEVHFNLALPNPLENEVYIFGGFSDWQLRKEYQMLYNDEKAAYEGKILLKQGVYNYFYTIYNPSTQQKNDLLIEGNHSQTRNEYDVLVYYRPLQAKGDRLIGYLRIKTP</sequence>
<dbReference type="InterPro" id="IPR031345">
    <property type="entry name" value="T9SS_Plug_N"/>
</dbReference>
<comment type="caution">
    <text evidence="3">The sequence shown here is derived from an EMBL/GenBank/DDBJ whole genome shotgun (WGS) entry which is preliminary data.</text>
</comment>
<evidence type="ECO:0000256" key="1">
    <source>
        <dbReference type="SAM" id="SignalP"/>
    </source>
</evidence>
<dbReference type="AlphaFoldDB" id="A0AAW9RWU7"/>
<name>A0AAW9RWU7_9BACT</name>
<reference evidence="3 4" key="1">
    <citation type="submission" date="2024-04" db="EMBL/GenBank/DDBJ databases">
        <title>Novel genus in family Flammeovirgaceae.</title>
        <authorList>
            <person name="Nguyen T.H."/>
            <person name="Vuong T.Q."/>
            <person name="Le H."/>
            <person name="Kim S.-G."/>
        </authorList>
    </citation>
    <scope>NUCLEOTIDE SEQUENCE [LARGE SCALE GENOMIC DNA]</scope>
    <source>
        <strain evidence="3 4">JCM 23209</strain>
    </source>
</reference>
<proteinExistence type="predicted"/>
<evidence type="ECO:0000313" key="4">
    <source>
        <dbReference type="Proteomes" id="UP001403385"/>
    </source>
</evidence>
<evidence type="ECO:0000313" key="3">
    <source>
        <dbReference type="EMBL" id="MEN7549372.1"/>
    </source>
</evidence>
<dbReference type="Proteomes" id="UP001403385">
    <property type="component" value="Unassembled WGS sequence"/>
</dbReference>